<reference evidence="2 3" key="1">
    <citation type="journal article" date="2019" name="Nat. Ecol. Evol.">
        <title>Megaphylogeny resolves global patterns of mushroom evolution.</title>
        <authorList>
            <person name="Varga T."/>
            <person name="Krizsan K."/>
            <person name="Foldi C."/>
            <person name="Dima B."/>
            <person name="Sanchez-Garcia M."/>
            <person name="Sanchez-Ramirez S."/>
            <person name="Szollosi G.J."/>
            <person name="Szarkandi J.G."/>
            <person name="Papp V."/>
            <person name="Albert L."/>
            <person name="Andreopoulos W."/>
            <person name="Angelini C."/>
            <person name="Antonin V."/>
            <person name="Barry K.W."/>
            <person name="Bougher N.L."/>
            <person name="Buchanan P."/>
            <person name="Buyck B."/>
            <person name="Bense V."/>
            <person name="Catcheside P."/>
            <person name="Chovatia M."/>
            <person name="Cooper J."/>
            <person name="Damon W."/>
            <person name="Desjardin D."/>
            <person name="Finy P."/>
            <person name="Geml J."/>
            <person name="Haridas S."/>
            <person name="Hughes K."/>
            <person name="Justo A."/>
            <person name="Karasinski D."/>
            <person name="Kautmanova I."/>
            <person name="Kiss B."/>
            <person name="Kocsube S."/>
            <person name="Kotiranta H."/>
            <person name="LaButti K.M."/>
            <person name="Lechner B.E."/>
            <person name="Liimatainen K."/>
            <person name="Lipzen A."/>
            <person name="Lukacs Z."/>
            <person name="Mihaltcheva S."/>
            <person name="Morgado L.N."/>
            <person name="Niskanen T."/>
            <person name="Noordeloos M.E."/>
            <person name="Ohm R.A."/>
            <person name="Ortiz-Santana B."/>
            <person name="Ovrebo C."/>
            <person name="Racz N."/>
            <person name="Riley R."/>
            <person name="Savchenko A."/>
            <person name="Shiryaev A."/>
            <person name="Soop K."/>
            <person name="Spirin V."/>
            <person name="Szebenyi C."/>
            <person name="Tomsovsky M."/>
            <person name="Tulloss R.E."/>
            <person name="Uehling J."/>
            <person name="Grigoriev I.V."/>
            <person name="Vagvolgyi C."/>
            <person name="Papp T."/>
            <person name="Martin F.M."/>
            <person name="Miettinen O."/>
            <person name="Hibbett D.S."/>
            <person name="Nagy L.G."/>
        </authorList>
    </citation>
    <scope>NUCLEOTIDE SEQUENCE [LARGE SCALE GENOMIC DNA]</scope>
    <source>
        <strain evidence="2 3">CBS 166.37</strain>
    </source>
</reference>
<protein>
    <submittedName>
        <fullName evidence="2">DNA polymerase delta, subunit 4-domain-containing protein</fullName>
    </submittedName>
</protein>
<dbReference type="STRING" id="68775.A0A5C3M2U9"/>
<dbReference type="Proteomes" id="UP000308652">
    <property type="component" value="Unassembled WGS sequence"/>
</dbReference>
<evidence type="ECO:0000313" key="2">
    <source>
        <dbReference type="EMBL" id="TFK39714.1"/>
    </source>
</evidence>
<feature type="compositionally biased region" description="Polar residues" evidence="1">
    <location>
        <begin position="8"/>
        <end position="26"/>
    </location>
</feature>
<dbReference type="EMBL" id="ML213598">
    <property type="protein sequence ID" value="TFK39714.1"/>
    <property type="molecule type" value="Genomic_DNA"/>
</dbReference>
<gene>
    <name evidence="2" type="ORF">BDQ12DRAFT_681077</name>
</gene>
<sequence length="233" mass="26051">MAPKGKSQLKQGTLQFTTAKRTTSISGKPKAIVTRSRSTLSQTRKASKVDDSSSDEDDLDDIEFDPDVEAVDEVEDFDEVEDVGKSTTRPITPASTSATQSDTRTASNTVNTGPENLFRSKDNNLKSPVKETIVRPELNDKDLKWRKIYGEAREVTGSIPLIHAEDQNKIHAILRVFDMTYKYGPCVGMTRLERWGRAKKLGLNPPQEIYDILNTREGTEKTEYSESAFYGIV</sequence>
<organism evidence="2 3">
    <name type="scientific">Crucibulum laeve</name>
    <dbReference type="NCBI Taxonomy" id="68775"/>
    <lineage>
        <taxon>Eukaryota</taxon>
        <taxon>Fungi</taxon>
        <taxon>Dikarya</taxon>
        <taxon>Basidiomycota</taxon>
        <taxon>Agaricomycotina</taxon>
        <taxon>Agaricomycetes</taxon>
        <taxon>Agaricomycetidae</taxon>
        <taxon>Agaricales</taxon>
        <taxon>Agaricineae</taxon>
        <taxon>Nidulariaceae</taxon>
        <taxon>Crucibulum</taxon>
    </lineage>
</organism>
<dbReference type="Pfam" id="PF04081">
    <property type="entry name" value="DNA_pol_delta_4"/>
    <property type="match status" value="1"/>
</dbReference>
<feature type="compositionally biased region" description="Polar residues" evidence="1">
    <location>
        <begin position="85"/>
        <end position="114"/>
    </location>
</feature>
<dbReference type="GO" id="GO:0043625">
    <property type="term" value="C:delta DNA polymerase complex"/>
    <property type="evidence" value="ECO:0007669"/>
    <property type="project" value="TreeGrafter"/>
</dbReference>
<evidence type="ECO:0000256" key="1">
    <source>
        <dbReference type="SAM" id="MobiDB-lite"/>
    </source>
</evidence>
<dbReference type="GO" id="GO:0000731">
    <property type="term" value="P:DNA synthesis involved in DNA repair"/>
    <property type="evidence" value="ECO:0007669"/>
    <property type="project" value="InterPro"/>
</dbReference>
<dbReference type="AlphaFoldDB" id="A0A5C3M2U9"/>
<feature type="region of interest" description="Disordered" evidence="1">
    <location>
        <begin position="1"/>
        <end position="122"/>
    </location>
</feature>
<dbReference type="PANTHER" id="PTHR14303:SF0">
    <property type="entry name" value="DNA POLYMERASE DELTA SUBUNIT 4"/>
    <property type="match status" value="1"/>
</dbReference>
<dbReference type="OrthoDB" id="337486at2759"/>
<feature type="compositionally biased region" description="Polar residues" evidence="1">
    <location>
        <begin position="35"/>
        <end position="44"/>
    </location>
</feature>
<proteinExistence type="predicted"/>
<dbReference type="PANTHER" id="PTHR14303">
    <property type="entry name" value="DNA POLYMERASE DELTA SUBUNIT 4"/>
    <property type="match status" value="1"/>
</dbReference>
<evidence type="ECO:0000313" key="3">
    <source>
        <dbReference type="Proteomes" id="UP000308652"/>
    </source>
</evidence>
<keyword evidence="3" id="KW-1185">Reference proteome</keyword>
<feature type="compositionally biased region" description="Acidic residues" evidence="1">
    <location>
        <begin position="52"/>
        <end position="81"/>
    </location>
</feature>
<accession>A0A5C3M2U9</accession>
<name>A0A5C3M2U9_9AGAR</name>
<dbReference type="GO" id="GO:0003887">
    <property type="term" value="F:DNA-directed DNA polymerase activity"/>
    <property type="evidence" value="ECO:0007669"/>
    <property type="project" value="TreeGrafter"/>
</dbReference>
<dbReference type="GO" id="GO:0006261">
    <property type="term" value="P:DNA-templated DNA replication"/>
    <property type="evidence" value="ECO:0007669"/>
    <property type="project" value="TreeGrafter"/>
</dbReference>
<dbReference type="InterPro" id="IPR007218">
    <property type="entry name" value="DNA_pol_delta_4"/>
</dbReference>